<dbReference type="FunFam" id="3.40.50.720:FF:000021">
    <property type="entry name" value="D-3-phosphoglycerate dehydrogenase"/>
    <property type="match status" value="1"/>
</dbReference>
<dbReference type="InterPro" id="IPR045865">
    <property type="entry name" value="ACT-like_dom_sf"/>
</dbReference>
<sequence length="526" mass="55631">MPKVLISDKMDPRAAAIFRERGVEVDVITGQTPEELAAMIGAYDGLAIRSSTKVTKAILDAATNLKVIGRAGIGVDNVDIPAASAQGVIVMNTPFGNSITTAEHAIALMFALARQIPEANAQTQQGLWPKNGFMGVEVTGKTLGLIGAGNIGSIVASRALGLKMKVVAFDPFLTPERAVEMGVEKADLDTLLAKADFITLHTPLTDQTRNILSKDNLAKTKKGVRIVNCARGGLIDEAALKEALDSGHVAGAALDVFQTEPAKESPLFGTPNFICTPHLGASTDEAQVNVALQVAEQLSDYLLDGGITNALNVPSLSAEEAPKLKPYMALAEKLGSLIGQLEGDAITGVAVEVEGHAAELNQKPITAAVLAGLMRVYSDTVNMVNAPFLAKERGLDVREVRHDREGDYQTLVRVTVSTEAGDKSVAGTLFGHAQPRLVELFGIKVEADLDGHMLYIVNQDAPGFIGRLGSKLGESDVNIGTFHLGRRNQGGEAVLLLSVDGTVTEPLRWAICNLAGVKQVKLLRFA</sequence>
<accession>A0A084EED8</accession>
<keyword evidence="6" id="KW-0028">Amino-acid biosynthesis</keyword>
<evidence type="ECO:0000256" key="3">
    <source>
        <dbReference type="ARBA" id="ARBA00023002"/>
    </source>
</evidence>
<evidence type="ECO:0000256" key="5">
    <source>
        <dbReference type="ARBA" id="ARBA00048731"/>
    </source>
</evidence>
<organism evidence="10 11">
    <name type="scientific">Sphingobium yanoikuyae</name>
    <name type="common">Sphingomonas yanoikuyae</name>
    <dbReference type="NCBI Taxonomy" id="13690"/>
    <lineage>
        <taxon>Bacteria</taxon>
        <taxon>Pseudomonadati</taxon>
        <taxon>Pseudomonadota</taxon>
        <taxon>Alphaproteobacteria</taxon>
        <taxon>Sphingomonadales</taxon>
        <taxon>Sphingomonadaceae</taxon>
        <taxon>Sphingobium</taxon>
    </lineage>
</organism>
<feature type="domain" description="D-3-phosphoglycerate dehydrogenase ASB" evidence="9">
    <location>
        <begin position="323"/>
        <end position="440"/>
    </location>
</feature>
<dbReference type="NCBIfam" id="TIGR01327">
    <property type="entry name" value="PGDH"/>
    <property type="match status" value="1"/>
</dbReference>
<evidence type="ECO:0000313" key="11">
    <source>
        <dbReference type="Proteomes" id="UP000028534"/>
    </source>
</evidence>
<comment type="catalytic activity">
    <reaction evidence="5 6">
        <text>(2R)-3-phosphoglycerate + NAD(+) = 3-phosphooxypyruvate + NADH + H(+)</text>
        <dbReference type="Rhea" id="RHEA:12641"/>
        <dbReference type="ChEBI" id="CHEBI:15378"/>
        <dbReference type="ChEBI" id="CHEBI:18110"/>
        <dbReference type="ChEBI" id="CHEBI:57540"/>
        <dbReference type="ChEBI" id="CHEBI:57945"/>
        <dbReference type="ChEBI" id="CHEBI:58272"/>
        <dbReference type="EC" id="1.1.1.95"/>
    </reaction>
</comment>
<dbReference type="InterPro" id="IPR006139">
    <property type="entry name" value="D-isomer_2_OHA_DH_cat_dom"/>
</dbReference>
<reference evidence="10 11" key="1">
    <citation type="submission" date="2014-03" db="EMBL/GenBank/DDBJ databases">
        <title>Genome sequence of Sphingobium yanoikuyae B1.</title>
        <authorList>
            <person name="Gan H.M."/>
            <person name="Gan H.Y."/>
            <person name="Savka M.A."/>
        </authorList>
    </citation>
    <scope>NUCLEOTIDE SEQUENCE [LARGE SCALE GENOMIC DNA]</scope>
    <source>
        <strain evidence="10 11">B1</strain>
    </source>
</reference>
<dbReference type="CDD" id="cd04902">
    <property type="entry name" value="ACT_3PGDH-xct"/>
    <property type="match status" value="1"/>
</dbReference>
<evidence type="ECO:0000256" key="4">
    <source>
        <dbReference type="ARBA" id="ARBA00023027"/>
    </source>
</evidence>
<dbReference type="CDD" id="cd12173">
    <property type="entry name" value="PGDH_4"/>
    <property type="match status" value="1"/>
</dbReference>
<evidence type="ECO:0000256" key="6">
    <source>
        <dbReference type="RuleBase" id="RU363003"/>
    </source>
</evidence>
<keyword evidence="4 6" id="KW-0520">NAD</keyword>
<dbReference type="InterPro" id="IPR045626">
    <property type="entry name" value="PGDH_ASB_dom"/>
</dbReference>
<dbReference type="eggNOG" id="COG0111">
    <property type="taxonomic scope" value="Bacteria"/>
</dbReference>
<keyword evidence="6" id="KW-0718">Serine biosynthesis</keyword>
<dbReference type="SUPFAM" id="SSF143548">
    <property type="entry name" value="Serine metabolism enzymes domain"/>
    <property type="match status" value="1"/>
</dbReference>
<dbReference type="InterPro" id="IPR006236">
    <property type="entry name" value="PGDH"/>
</dbReference>
<dbReference type="Gene3D" id="3.30.1330.90">
    <property type="entry name" value="D-3-phosphoglycerate dehydrogenase, domain 3"/>
    <property type="match status" value="1"/>
</dbReference>
<dbReference type="EC" id="1.1.1.95" evidence="6"/>
<comment type="similarity">
    <text evidence="2 6">Belongs to the D-isomer specific 2-hydroxyacid dehydrogenase family.</text>
</comment>
<evidence type="ECO:0000259" key="8">
    <source>
        <dbReference type="Pfam" id="PF02826"/>
    </source>
</evidence>
<comment type="pathway">
    <text evidence="1 6">Amino-acid biosynthesis; L-serine biosynthesis; L-serine from 3-phospho-D-glycerate: step 1/3.</text>
</comment>
<evidence type="ECO:0000256" key="1">
    <source>
        <dbReference type="ARBA" id="ARBA00005216"/>
    </source>
</evidence>
<dbReference type="AlphaFoldDB" id="A0A084EED8"/>
<evidence type="ECO:0000259" key="7">
    <source>
        <dbReference type="Pfam" id="PF00389"/>
    </source>
</evidence>
<dbReference type="Pfam" id="PF00389">
    <property type="entry name" value="2-Hacid_dh"/>
    <property type="match status" value="1"/>
</dbReference>
<dbReference type="FunFam" id="3.30.1330.90:FF:000003">
    <property type="entry name" value="D-3-phosphoglycerate dehydrogenase"/>
    <property type="match status" value="1"/>
</dbReference>
<keyword evidence="3 6" id="KW-0560">Oxidoreductase</keyword>
<dbReference type="GO" id="GO:0004617">
    <property type="term" value="F:phosphoglycerate dehydrogenase activity"/>
    <property type="evidence" value="ECO:0007669"/>
    <property type="project" value="UniProtKB-UniRule"/>
</dbReference>
<dbReference type="UniPathway" id="UPA00135">
    <property type="reaction ID" value="UER00196"/>
</dbReference>
<dbReference type="PATRIC" id="fig|13690.10.peg.4345"/>
<dbReference type="PANTHER" id="PTHR42938">
    <property type="entry name" value="FORMATE DEHYDROGENASE 1"/>
    <property type="match status" value="1"/>
</dbReference>
<gene>
    <name evidence="10" type="ORF">CP98_04223</name>
</gene>
<dbReference type="InterPro" id="IPR029753">
    <property type="entry name" value="D-isomer_DH_CS"/>
</dbReference>
<dbReference type="Pfam" id="PF19304">
    <property type="entry name" value="PGDH_inter"/>
    <property type="match status" value="1"/>
</dbReference>
<dbReference type="SUPFAM" id="SSF55021">
    <property type="entry name" value="ACT-like"/>
    <property type="match status" value="1"/>
</dbReference>
<proteinExistence type="inferred from homology"/>
<dbReference type="InterPro" id="IPR029009">
    <property type="entry name" value="ASB_dom_sf"/>
</dbReference>
<dbReference type="STRING" id="13690.AX777_08365"/>
<dbReference type="SUPFAM" id="SSF52283">
    <property type="entry name" value="Formate/glycerate dehydrogenase catalytic domain-like"/>
    <property type="match status" value="1"/>
</dbReference>
<dbReference type="SUPFAM" id="SSF51735">
    <property type="entry name" value="NAD(P)-binding Rossmann-fold domains"/>
    <property type="match status" value="1"/>
</dbReference>
<name>A0A084EED8_SPHYA</name>
<protein>
    <recommendedName>
        <fullName evidence="6">D-3-phosphoglycerate dehydrogenase</fullName>
        <ecNumber evidence="6">1.1.1.95</ecNumber>
    </recommendedName>
</protein>
<dbReference type="PROSITE" id="PS00671">
    <property type="entry name" value="D_2_HYDROXYACID_DH_3"/>
    <property type="match status" value="1"/>
</dbReference>
<dbReference type="InterPro" id="IPR036291">
    <property type="entry name" value="NAD(P)-bd_dom_sf"/>
</dbReference>
<dbReference type="PROSITE" id="PS00670">
    <property type="entry name" value="D_2_HYDROXYACID_DH_2"/>
    <property type="match status" value="1"/>
</dbReference>
<dbReference type="InterPro" id="IPR006140">
    <property type="entry name" value="D-isomer_DH_NAD-bd"/>
</dbReference>
<comment type="caution">
    <text evidence="10">The sequence shown here is derived from an EMBL/GenBank/DDBJ whole genome shotgun (WGS) entry which is preliminary data.</text>
</comment>
<dbReference type="Gene3D" id="3.30.70.260">
    <property type="match status" value="1"/>
</dbReference>
<evidence type="ECO:0000313" key="10">
    <source>
        <dbReference type="EMBL" id="KEZ16330.1"/>
    </source>
</evidence>
<dbReference type="Gene3D" id="3.40.50.720">
    <property type="entry name" value="NAD(P)-binding Rossmann-like Domain"/>
    <property type="match status" value="2"/>
</dbReference>
<evidence type="ECO:0000259" key="9">
    <source>
        <dbReference type="Pfam" id="PF19304"/>
    </source>
</evidence>
<dbReference type="GO" id="GO:0051287">
    <property type="term" value="F:NAD binding"/>
    <property type="evidence" value="ECO:0007669"/>
    <property type="project" value="UniProtKB-UniRule"/>
</dbReference>
<evidence type="ECO:0000256" key="2">
    <source>
        <dbReference type="ARBA" id="ARBA00005854"/>
    </source>
</evidence>
<dbReference type="GO" id="GO:0006564">
    <property type="term" value="P:L-serine biosynthetic process"/>
    <property type="evidence" value="ECO:0007669"/>
    <property type="project" value="UniProtKB-UniRule"/>
</dbReference>
<feature type="domain" description="D-isomer specific 2-hydroxyacid dehydrogenase catalytic" evidence="7">
    <location>
        <begin position="4"/>
        <end position="312"/>
    </location>
</feature>
<dbReference type="PANTHER" id="PTHR42938:SF47">
    <property type="entry name" value="HYDROXYPYRUVATE REDUCTASE"/>
    <property type="match status" value="1"/>
</dbReference>
<dbReference type="RefSeq" id="WP_037521949.1">
    <property type="nucleotide sequence ID" value="NZ_DAIQKB010000001.1"/>
</dbReference>
<dbReference type="EMBL" id="JGVR01000034">
    <property type="protein sequence ID" value="KEZ16330.1"/>
    <property type="molecule type" value="Genomic_DNA"/>
</dbReference>
<dbReference type="Proteomes" id="UP000028534">
    <property type="component" value="Unassembled WGS sequence"/>
</dbReference>
<dbReference type="Pfam" id="PF02826">
    <property type="entry name" value="2-Hacid_dh_C"/>
    <property type="match status" value="1"/>
</dbReference>
<feature type="domain" description="D-isomer specific 2-hydroxyacid dehydrogenase NAD-binding" evidence="8">
    <location>
        <begin position="106"/>
        <end position="280"/>
    </location>
</feature>